<feature type="region of interest" description="Disordered" evidence="1">
    <location>
        <begin position="293"/>
        <end position="316"/>
    </location>
</feature>
<feature type="domain" description="CCHC-type" evidence="2">
    <location>
        <begin position="199"/>
        <end position="215"/>
    </location>
</feature>
<feature type="domain" description="CCHC-type" evidence="2">
    <location>
        <begin position="243"/>
        <end position="259"/>
    </location>
</feature>
<dbReference type="Pfam" id="PF03732">
    <property type="entry name" value="Retrotrans_gag"/>
    <property type="match status" value="1"/>
</dbReference>
<accession>A0AA38HVU5</accession>
<dbReference type="GO" id="GO:0008270">
    <property type="term" value="F:zinc ion binding"/>
    <property type="evidence" value="ECO:0007669"/>
    <property type="project" value="InterPro"/>
</dbReference>
<dbReference type="InterPro" id="IPR036875">
    <property type="entry name" value="Znf_CCHC_sf"/>
</dbReference>
<name>A0AA38HVU5_9CUCU</name>
<organism evidence="3 4">
    <name type="scientific">Zophobas morio</name>
    <dbReference type="NCBI Taxonomy" id="2755281"/>
    <lineage>
        <taxon>Eukaryota</taxon>
        <taxon>Metazoa</taxon>
        <taxon>Ecdysozoa</taxon>
        <taxon>Arthropoda</taxon>
        <taxon>Hexapoda</taxon>
        <taxon>Insecta</taxon>
        <taxon>Pterygota</taxon>
        <taxon>Neoptera</taxon>
        <taxon>Endopterygota</taxon>
        <taxon>Coleoptera</taxon>
        <taxon>Polyphaga</taxon>
        <taxon>Cucujiformia</taxon>
        <taxon>Tenebrionidae</taxon>
        <taxon>Zophobas</taxon>
    </lineage>
</organism>
<dbReference type="Proteomes" id="UP001168821">
    <property type="component" value="Unassembled WGS sequence"/>
</dbReference>
<sequence length="316" mass="35736">MAFQIDIALKMIPEFNGNKENLHKFIACSDIVGDSATTREQKETFLNVIKSKLCGSAYNLIKYKVFDSWEQLKIILQQQYLEKRTIAQIQAELINSKQYYNEDVLTFANRIERLTLDLTDACVASEGQAAYNTISNLNQKSALKAFVEGLKDPVRLIIKASRFTKLSDAISAACEEERVIKAKQYNNNFHDKSNKGNIRCYICNKPNHKASQCYSKKSSLNSAKSPDDRIKQEFNVRNVSATTCNYCKNVGHTINDCRKRQYNNSRRKNKEATANFNVGQGSSSLVTNVHKQSGNEHGLNASKGSAFQVREIRNAH</sequence>
<dbReference type="Gene3D" id="4.10.60.10">
    <property type="entry name" value="Zinc finger, CCHC-type"/>
    <property type="match status" value="1"/>
</dbReference>
<dbReference type="GO" id="GO:0003676">
    <property type="term" value="F:nucleic acid binding"/>
    <property type="evidence" value="ECO:0007669"/>
    <property type="project" value="InterPro"/>
</dbReference>
<dbReference type="PANTHER" id="PTHR33223:SF6">
    <property type="entry name" value="CCHC-TYPE DOMAIN-CONTAINING PROTEIN"/>
    <property type="match status" value="1"/>
</dbReference>
<dbReference type="SUPFAM" id="SSF57756">
    <property type="entry name" value="Retrovirus zinc finger-like domains"/>
    <property type="match status" value="1"/>
</dbReference>
<evidence type="ECO:0000256" key="1">
    <source>
        <dbReference type="SAM" id="MobiDB-lite"/>
    </source>
</evidence>
<dbReference type="EMBL" id="JALNTZ010000007">
    <property type="protein sequence ID" value="KAJ3644419.1"/>
    <property type="molecule type" value="Genomic_DNA"/>
</dbReference>
<reference evidence="3" key="1">
    <citation type="journal article" date="2023" name="G3 (Bethesda)">
        <title>Whole genome assemblies of Zophobas morio and Tenebrio molitor.</title>
        <authorList>
            <person name="Kaur S."/>
            <person name="Stinson S.A."/>
            <person name="diCenzo G.C."/>
        </authorList>
    </citation>
    <scope>NUCLEOTIDE SEQUENCE</scope>
    <source>
        <strain evidence="3">QUZm001</strain>
    </source>
</reference>
<dbReference type="PANTHER" id="PTHR33223">
    <property type="entry name" value="CCHC-TYPE DOMAIN-CONTAINING PROTEIN"/>
    <property type="match status" value="1"/>
</dbReference>
<protein>
    <recommendedName>
        <fullName evidence="2">CCHC-type domain-containing protein</fullName>
    </recommendedName>
</protein>
<dbReference type="InterPro" id="IPR005162">
    <property type="entry name" value="Retrotrans_gag_dom"/>
</dbReference>
<dbReference type="InterPro" id="IPR001878">
    <property type="entry name" value="Znf_CCHC"/>
</dbReference>
<evidence type="ECO:0000313" key="4">
    <source>
        <dbReference type="Proteomes" id="UP001168821"/>
    </source>
</evidence>
<comment type="caution">
    <text evidence="3">The sequence shown here is derived from an EMBL/GenBank/DDBJ whole genome shotgun (WGS) entry which is preliminary data.</text>
</comment>
<proteinExistence type="predicted"/>
<evidence type="ECO:0000259" key="2">
    <source>
        <dbReference type="SMART" id="SM00343"/>
    </source>
</evidence>
<evidence type="ECO:0000313" key="3">
    <source>
        <dbReference type="EMBL" id="KAJ3644419.1"/>
    </source>
</evidence>
<dbReference type="SMART" id="SM00343">
    <property type="entry name" value="ZnF_C2HC"/>
    <property type="match status" value="2"/>
</dbReference>
<dbReference type="AlphaFoldDB" id="A0AA38HVU5"/>
<keyword evidence="4" id="KW-1185">Reference proteome</keyword>
<gene>
    <name evidence="3" type="ORF">Zmor_022152</name>
</gene>